<accession>M1V8X9</accession>
<gene>
    <name evidence="2" type="ORF">CYME_CMM199C</name>
</gene>
<organism evidence="2 3">
    <name type="scientific">Cyanidioschyzon merolae (strain NIES-3377 / 10D)</name>
    <name type="common">Unicellular red alga</name>
    <dbReference type="NCBI Taxonomy" id="280699"/>
    <lineage>
        <taxon>Eukaryota</taxon>
        <taxon>Rhodophyta</taxon>
        <taxon>Bangiophyceae</taxon>
        <taxon>Cyanidiales</taxon>
        <taxon>Cyanidiaceae</taxon>
        <taxon>Cyanidioschyzon</taxon>
    </lineage>
</organism>
<protein>
    <recommendedName>
        <fullName evidence="4">Coiled-coil-helix-coiled-coil-helix domain-containing protein 3, mitochondrial</fullName>
    </recommendedName>
</protein>
<dbReference type="HOGENOM" id="CLU_1542253_0_0_1"/>
<dbReference type="PANTHER" id="PTHR47587">
    <property type="entry name" value="OS05G0103500 PROTEIN"/>
    <property type="match status" value="1"/>
</dbReference>
<reference evidence="2 3" key="1">
    <citation type="journal article" date="2004" name="Nature">
        <title>Genome sequence of the ultrasmall unicellular red alga Cyanidioschyzon merolae 10D.</title>
        <authorList>
            <person name="Matsuzaki M."/>
            <person name="Misumi O."/>
            <person name="Shin-i T."/>
            <person name="Maruyama S."/>
            <person name="Takahara M."/>
            <person name="Miyagishima S."/>
            <person name="Mori T."/>
            <person name="Nishida K."/>
            <person name="Yagisawa F."/>
            <person name="Nishida K."/>
            <person name="Yoshida Y."/>
            <person name="Nishimura Y."/>
            <person name="Nakao S."/>
            <person name="Kobayashi T."/>
            <person name="Momoyama Y."/>
            <person name="Higashiyama T."/>
            <person name="Minoda A."/>
            <person name="Sano M."/>
            <person name="Nomoto H."/>
            <person name="Oishi K."/>
            <person name="Hayashi H."/>
            <person name="Ohta F."/>
            <person name="Nishizaka S."/>
            <person name="Haga S."/>
            <person name="Miura S."/>
            <person name="Morishita T."/>
            <person name="Kabeya Y."/>
            <person name="Terasawa K."/>
            <person name="Suzuki Y."/>
            <person name="Ishii Y."/>
            <person name="Asakawa S."/>
            <person name="Takano H."/>
            <person name="Ohta N."/>
            <person name="Kuroiwa H."/>
            <person name="Tanaka K."/>
            <person name="Shimizu N."/>
            <person name="Sugano S."/>
            <person name="Sato N."/>
            <person name="Nozaki H."/>
            <person name="Ogasawara N."/>
            <person name="Kohara Y."/>
            <person name="Kuroiwa T."/>
        </authorList>
    </citation>
    <scope>NUCLEOTIDE SEQUENCE [LARGE SCALE GENOMIC DNA]</scope>
    <source>
        <strain evidence="2 3">10D</strain>
    </source>
</reference>
<name>M1V8X9_CYAM1</name>
<evidence type="ECO:0000256" key="1">
    <source>
        <dbReference type="SAM" id="Coils"/>
    </source>
</evidence>
<dbReference type="RefSeq" id="XP_005537085.1">
    <property type="nucleotide sequence ID" value="XM_005537028.1"/>
</dbReference>
<dbReference type="GeneID" id="16994963"/>
<dbReference type="PANTHER" id="PTHR47587:SF2">
    <property type="entry name" value="OS05G0103500 PROTEIN"/>
    <property type="match status" value="1"/>
</dbReference>
<sequence length="174" mass="19629">MDAENLPDPGNIQGFTIRVTESLLNRLGDGFSRRSPMEGDVGVQVRTPRERQLVEQVQAIERRKRIELAKRVQSRLQQLEERRLLQAREAAERKLQELEQKDYAAPAPVGALPCSAERRALFRCYKENPNPLQCGLEVSAFEQCAKEVELQVLRRELGPQHAANVAAARSSASE</sequence>
<dbReference type="Proteomes" id="UP000007014">
    <property type="component" value="Chromosome 13"/>
</dbReference>
<dbReference type="KEGG" id="cme:CYME_CMM199C"/>
<reference evidence="2 3" key="2">
    <citation type="journal article" date="2007" name="BMC Biol.">
        <title>A 100%-complete sequence reveals unusually simple genomic features in the hot-spring red alga Cyanidioschyzon merolae.</title>
        <authorList>
            <person name="Nozaki H."/>
            <person name="Takano H."/>
            <person name="Misumi O."/>
            <person name="Terasawa K."/>
            <person name="Matsuzaki M."/>
            <person name="Maruyama S."/>
            <person name="Nishida K."/>
            <person name="Yagisawa F."/>
            <person name="Yoshida Y."/>
            <person name="Fujiwara T."/>
            <person name="Takio S."/>
            <person name="Tamura K."/>
            <person name="Chung S.J."/>
            <person name="Nakamura S."/>
            <person name="Kuroiwa H."/>
            <person name="Tanaka K."/>
            <person name="Sato N."/>
            <person name="Kuroiwa T."/>
        </authorList>
    </citation>
    <scope>NUCLEOTIDE SEQUENCE [LARGE SCALE GENOMIC DNA]</scope>
    <source>
        <strain evidence="2 3">10D</strain>
    </source>
</reference>
<evidence type="ECO:0000313" key="2">
    <source>
        <dbReference type="EMBL" id="BAM81049.1"/>
    </source>
</evidence>
<dbReference type="EMBL" id="AP006495">
    <property type="protein sequence ID" value="BAM81049.1"/>
    <property type="molecule type" value="Genomic_DNA"/>
</dbReference>
<keyword evidence="3" id="KW-1185">Reference proteome</keyword>
<evidence type="ECO:0008006" key="4">
    <source>
        <dbReference type="Google" id="ProtNLM"/>
    </source>
</evidence>
<keyword evidence="1" id="KW-0175">Coiled coil</keyword>
<proteinExistence type="predicted"/>
<evidence type="ECO:0000313" key="3">
    <source>
        <dbReference type="Proteomes" id="UP000007014"/>
    </source>
</evidence>
<dbReference type="OMA" id="EAITVCY"/>
<dbReference type="AlphaFoldDB" id="M1V8X9"/>
<feature type="coiled-coil region" evidence="1">
    <location>
        <begin position="62"/>
        <end position="101"/>
    </location>
</feature>
<dbReference type="Gramene" id="CMM199CT">
    <property type="protein sequence ID" value="CMM199CT"/>
    <property type="gene ID" value="CMM199C"/>
</dbReference>